<sequence length="310" mass="33918">MLRLHFGRRERPRRRRERKRERRPNSGCGRFCRTATASTTGTTAQLLLPLTEANNTQSLHITPPILLYCQVSPPQQVVVNRYRIYGKLDGSCCFPSRRAIYISTAVQHEFQTDLRTPVMTMITMITLSERPRTRHDSGRLVAMVSRRRPVTGLRAQSLPDDAACGGPNAGRSAPPSISSVRGRAATGWPADGQGRPGGALAPNQGRLTKELPAIWHGPNGGPFGPVGRTRTQGSAMLRYAPGAIEQMAGTDRAPDVSNSSPVARSHCGFEEGKEKKETDNFATGALGTSRRSEKDGIPNWRRLLNEPSST</sequence>
<feature type="region of interest" description="Disordered" evidence="1">
    <location>
        <begin position="250"/>
        <end position="310"/>
    </location>
</feature>
<name>A0A5S6QBK7_TRIMR</name>
<reference evidence="3" key="1">
    <citation type="submission" date="2019-12" db="UniProtKB">
        <authorList>
            <consortium name="WormBaseParasite"/>
        </authorList>
    </citation>
    <scope>IDENTIFICATION</scope>
</reference>
<feature type="region of interest" description="Disordered" evidence="1">
    <location>
        <begin position="157"/>
        <end position="203"/>
    </location>
</feature>
<keyword evidence="2" id="KW-1185">Reference proteome</keyword>
<dbReference type="Proteomes" id="UP000046395">
    <property type="component" value="Unassembled WGS sequence"/>
</dbReference>
<proteinExistence type="predicted"/>
<dbReference type="WBParaSite" id="TMUE_1000004584.1">
    <property type="protein sequence ID" value="TMUE_1000004584.1"/>
    <property type="gene ID" value="WBGene00299015"/>
</dbReference>
<protein>
    <submittedName>
        <fullName evidence="3">Uncharacterized protein</fullName>
    </submittedName>
</protein>
<evidence type="ECO:0000313" key="3">
    <source>
        <dbReference type="WBParaSite" id="TMUE_1000004584.1"/>
    </source>
</evidence>
<accession>A0A5S6QBK7</accession>
<evidence type="ECO:0000256" key="1">
    <source>
        <dbReference type="SAM" id="MobiDB-lite"/>
    </source>
</evidence>
<feature type="region of interest" description="Disordered" evidence="1">
    <location>
        <begin position="1"/>
        <end position="30"/>
    </location>
</feature>
<evidence type="ECO:0000313" key="2">
    <source>
        <dbReference type="Proteomes" id="UP000046395"/>
    </source>
</evidence>
<feature type="compositionally biased region" description="Basic residues" evidence="1">
    <location>
        <begin position="1"/>
        <end position="22"/>
    </location>
</feature>
<organism evidence="2 3">
    <name type="scientific">Trichuris muris</name>
    <name type="common">Mouse whipworm</name>
    <dbReference type="NCBI Taxonomy" id="70415"/>
    <lineage>
        <taxon>Eukaryota</taxon>
        <taxon>Metazoa</taxon>
        <taxon>Ecdysozoa</taxon>
        <taxon>Nematoda</taxon>
        <taxon>Enoplea</taxon>
        <taxon>Dorylaimia</taxon>
        <taxon>Trichinellida</taxon>
        <taxon>Trichuridae</taxon>
        <taxon>Trichuris</taxon>
    </lineage>
</organism>
<dbReference type="AlphaFoldDB" id="A0A5S6QBK7"/>
<feature type="compositionally biased region" description="Basic and acidic residues" evidence="1">
    <location>
        <begin position="267"/>
        <end position="279"/>
    </location>
</feature>